<dbReference type="Proteomes" id="UP000198339">
    <property type="component" value="Unassembled WGS sequence"/>
</dbReference>
<evidence type="ECO:0000313" key="4">
    <source>
        <dbReference type="Proteomes" id="UP000198339"/>
    </source>
</evidence>
<dbReference type="EMBL" id="FZPA01000012">
    <property type="protein sequence ID" value="SNT12803.1"/>
    <property type="molecule type" value="Genomic_DNA"/>
</dbReference>
<dbReference type="InterPro" id="IPR012495">
    <property type="entry name" value="TadE-like_dom"/>
</dbReference>
<dbReference type="RefSeq" id="WP_089216882.1">
    <property type="nucleotide sequence ID" value="NZ_FZPA01000012.1"/>
</dbReference>
<proteinExistence type="predicted"/>
<keyword evidence="4" id="KW-1185">Reference proteome</keyword>
<feature type="domain" description="TadE-like" evidence="2">
    <location>
        <begin position="16"/>
        <end position="55"/>
    </location>
</feature>
<organism evidence="3 4">
    <name type="scientific">Sphingopyxis indica</name>
    <dbReference type="NCBI Taxonomy" id="436663"/>
    <lineage>
        <taxon>Bacteria</taxon>
        <taxon>Pseudomonadati</taxon>
        <taxon>Pseudomonadota</taxon>
        <taxon>Alphaproteobacteria</taxon>
        <taxon>Sphingomonadales</taxon>
        <taxon>Sphingomonadaceae</taxon>
        <taxon>Sphingopyxis</taxon>
    </lineage>
</organism>
<evidence type="ECO:0000313" key="3">
    <source>
        <dbReference type="EMBL" id="SNT12803.1"/>
    </source>
</evidence>
<dbReference type="OrthoDB" id="7187024at2"/>
<protein>
    <submittedName>
        <fullName evidence="3">Flp pilus assembly protein TadG</fullName>
    </submittedName>
</protein>
<name>A0A239K585_9SPHN</name>
<dbReference type="Pfam" id="PF07811">
    <property type="entry name" value="TadE"/>
    <property type="match status" value="1"/>
</dbReference>
<keyword evidence="1" id="KW-0812">Transmembrane</keyword>
<keyword evidence="1" id="KW-1133">Transmembrane helix</keyword>
<evidence type="ECO:0000256" key="1">
    <source>
        <dbReference type="SAM" id="Phobius"/>
    </source>
</evidence>
<reference evidence="3 4" key="1">
    <citation type="submission" date="2017-06" db="EMBL/GenBank/DDBJ databases">
        <authorList>
            <person name="Kim H.J."/>
            <person name="Triplett B.A."/>
        </authorList>
    </citation>
    <scope>NUCLEOTIDE SEQUENCE [LARGE SCALE GENOMIC DNA]</scope>
    <source>
        <strain evidence="3 4">DS15</strain>
    </source>
</reference>
<sequence>MKALRPLLCDERGGPAAEFALILPLILLFLLGIIDVGRYAWEINRAEKATQTGARWAAATDMIASGLYDYSFATGAELIPAGTPVPETAFPGISCTSTSCTCAAACNFPTAMDNGAFTNLVDRMNDIMPGIAAGNVVVDYRYSGLGFAGDPNGPDVAPIISVRLQNMQFVPITLILFGGSIALPDFSYSLTMEDGDGDWSN</sequence>
<gene>
    <name evidence="3" type="ORF">SAMN06295955_11282</name>
</gene>
<dbReference type="AlphaFoldDB" id="A0A239K585"/>
<evidence type="ECO:0000259" key="2">
    <source>
        <dbReference type="Pfam" id="PF07811"/>
    </source>
</evidence>
<feature type="transmembrane region" description="Helical" evidence="1">
    <location>
        <begin position="20"/>
        <end position="41"/>
    </location>
</feature>
<accession>A0A239K585</accession>
<feature type="transmembrane region" description="Helical" evidence="1">
    <location>
        <begin position="169"/>
        <end position="190"/>
    </location>
</feature>
<keyword evidence="1" id="KW-0472">Membrane</keyword>